<keyword evidence="2" id="KW-1185">Reference proteome</keyword>
<dbReference type="AlphaFoldDB" id="A0AAE0YPH2"/>
<comment type="caution">
    <text evidence="1">The sequence shown here is derived from an EMBL/GenBank/DDBJ whole genome shotgun (WGS) entry which is preliminary data.</text>
</comment>
<organism evidence="1 2">
    <name type="scientific">Elysia crispata</name>
    <name type="common">lettuce slug</name>
    <dbReference type="NCBI Taxonomy" id="231223"/>
    <lineage>
        <taxon>Eukaryota</taxon>
        <taxon>Metazoa</taxon>
        <taxon>Spiralia</taxon>
        <taxon>Lophotrochozoa</taxon>
        <taxon>Mollusca</taxon>
        <taxon>Gastropoda</taxon>
        <taxon>Heterobranchia</taxon>
        <taxon>Euthyneura</taxon>
        <taxon>Panpulmonata</taxon>
        <taxon>Sacoglossa</taxon>
        <taxon>Placobranchoidea</taxon>
        <taxon>Plakobranchidae</taxon>
        <taxon>Elysia</taxon>
    </lineage>
</organism>
<evidence type="ECO:0000313" key="2">
    <source>
        <dbReference type="Proteomes" id="UP001283361"/>
    </source>
</evidence>
<dbReference type="EMBL" id="JAWDGP010005723">
    <property type="protein sequence ID" value="KAK3753058.1"/>
    <property type="molecule type" value="Genomic_DNA"/>
</dbReference>
<accession>A0AAE0YPH2</accession>
<name>A0AAE0YPH2_9GAST</name>
<evidence type="ECO:0000313" key="1">
    <source>
        <dbReference type="EMBL" id="KAK3753058.1"/>
    </source>
</evidence>
<dbReference type="Proteomes" id="UP001283361">
    <property type="component" value="Unassembled WGS sequence"/>
</dbReference>
<gene>
    <name evidence="1" type="ORF">RRG08_012242</name>
</gene>
<sequence length="187" mass="20931">MTGGIVSLGGGTDMPYCTPSKLINRHMACHFDKEPSLFAVAKLLESGLVNLGRVEVLWRPVTAHLLEALRVASSVYCQTTSRSVVVSPVQRGRCPELAAPIWFSVIVISYSYQIIFQRSENRAHADVMTNIWLRFMSSTGFPLRSFNKCFGLPTPYMVWIGEGLSVQKSCLDFTKQWGSYKIMAMKL</sequence>
<reference evidence="1" key="1">
    <citation type="journal article" date="2023" name="G3 (Bethesda)">
        <title>A reference genome for the long-term kleptoplast-retaining sea slug Elysia crispata morphotype clarki.</title>
        <authorList>
            <person name="Eastman K.E."/>
            <person name="Pendleton A.L."/>
            <person name="Shaikh M.A."/>
            <person name="Suttiyut T."/>
            <person name="Ogas R."/>
            <person name="Tomko P."/>
            <person name="Gavelis G."/>
            <person name="Widhalm J.R."/>
            <person name="Wisecaver J.H."/>
        </authorList>
    </citation>
    <scope>NUCLEOTIDE SEQUENCE</scope>
    <source>
        <strain evidence="1">ECLA1</strain>
    </source>
</reference>
<protein>
    <submittedName>
        <fullName evidence="1">Uncharacterized protein</fullName>
    </submittedName>
</protein>
<proteinExistence type="predicted"/>